<dbReference type="InterPro" id="IPR000538">
    <property type="entry name" value="Link_dom"/>
</dbReference>
<dbReference type="Proteomes" id="UP001642483">
    <property type="component" value="Unassembled WGS sequence"/>
</dbReference>
<dbReference type="PROSITE" id="PS50022">
    <property type="entry name" value="FA58C_3"/>
    <property type="match status" value="1"/>
</dbReference>
<evidence type="ECO:0000313" key="10">
    <source>
        <dbReference type="EMBL" id="CAK8688759.1"/>
    </source>
</evidence>
<feature type="chain" id="PRO_5046924542" evidence="7">
    <location>
        <begin position="20"/>
        <end position="301"/>
    </location>
</feature>
<keyword evidence="7" id="KW-0732">Signal</keyword>
<dbReference type="InterPro" id="IPR016186">
    <property type="entry name" value="C-type_lectin-like/link_sf"/>
</dbReference>
<evidence type="ECO:0000256" key="3">
    <source>
        <dbReference type="ARBA" id="ARBA00022525"/>
    </source>
</evidence>
<reference evidence="10 11" key="1">
    <citation type="submission" date="2024-02" db="EMBL/GenBank/DDBJ databases">
        <authorList>
            <person name="Daric V."/>
            <person name="Darras S."/>
        </authorList>
    </citation>
    <scope>NUCLEOTIDE SEQUENCE [LARGE SCALE GENOMIC DNA]</scope>
</reference>
<dbReference type="PROSITE" id="PS01286">
    <property type="entry name" value="FA58C_2"/>
    <property type="match status" value="1"/>
</dbReference>
<dbReference type="InterPro" id="IPR016187">
    <property type="entry name" value="CTDL_fold"/>
</dbReference>
<keyword evidence="5" id="KW-0472">Membrane</keyword>
<dbReference type="PROSITE" id="PS50963">
    <property type="entry name" value="LINK_2"/>
    <property type="match status" value="1"/>
</dbReference>
<dbReference type="SUPFAM" id="SSF49785">
    <property type="entry name" value="Galactose-binding domain-like"/>
    <property type="match status" value="1"/>
</dbReference>
<dbReference type="SMART" id="SM00445">
    <property type="entry name" value="LINK"/>
    <property type="match status" value="1"/>
</dbReference>
<evidence type="ECO:0000259" key="8">
    <source>
        <dbReference type="PROSITE" id="PS50022"/>
    </source>
</evidence>
<keyword evidence="11" id="KW-1185">Reference proteome</keyword>
<dbReference type="InterPro" id="IPR000421">
    <property type="entry name" value="FA58C"/>
</dbReference>
<dbReference type="PROSITE" id="PS01285">
    <property type="entry name" value="FA58C_1"/>
    <property type="match status" value="1"/>
</dbReference>
<dbReference type="SUPFAM" id="SSF56436">
    <property type="entry name" value="C-type lectin-like"/>
    <property type="match status" value="1"/>
</dbReference>
<dbReference type="Pfam" id="PF00754">
    <property type="entry name" value="F5_F8_type_C"/>
    <property type="match status" value="1"/>
</dbReference>
<dbReference type="PANTHER" id="PTHR46806">
    <property type="entry name" value="F5/8 TYPE C DOMAIN-CONTAINING PROTEIN"/>
    <property type="match status" value="1"/>
</dbReference>
<keyword evidence="6" id="KW-1015">Disulfide bond</keyword>
<dbReference type="InterPro" id="IPR008979">
    <property type="entry name" value="Galactose-bd-like_sf"/>
</dbReference>
<feature type="domain" description="Link" evidence="9">
    <location>
        <begin position="20"/>
        <end position="107"/>
    </location>
</feature>
<keyword evidence="3" id="KW-0964">Secreted</keyword>
<organism evidence="10 11">
    <name type="scientific">Clavelina lepadiformis</name>
    <name type="common">Light-bulb sea squirt</name>
    <name type="synonym">Ascidia lepadiformis</name>
    <dbReference type="NCBI Taxonomy" id="159417"/>
    <lineage>
        <taxon>Eukaryota</taxon>
        <taxon>Metazoa</taxon>
        <taxon>Chordata</taxon>
        <taxon>Tunicata</taxon>
        <taxon>Ascidiacea</taxon>
        <taxon>Aplousobranchia</taxon>
        <taxon>Clavelinidae</taxon>
        <taxon>Clavelina</taxon>
    </lineage>
</organism>
<dbReference type="Gene3D" id="2.60.120.260">
    <property type="entry name" value="Galactose-binding domain-like"/>
    <property type="match status" value="1"/>
</dbReference>
<gene>
    <name evidence="10" type="ORF">CVLEPA_LOCUS20738</name>
</gene>
<accession>A0ABP0GD55</accession>
<feature type="signal peptide" evidence="7">
    <location>
        <begin position="1"/>
        <end position="19"/>
    </location>
</feature>
<dbReference type="PROSITE" id="PS01241">
    <property type="entry name" value="LINK_1"/>
    <property type="match status" value="1"/>
</dbReference>
<comment type="caution">
    <text evidence="10">The sequence shown here is derived from an EMBL/GenBank/DDBJ whole genome shotgun (WGS) entry which is preliminary data.</text>
</comment>
<evidence type="ECO:0000256" key="2">
    <source>
        <dbReference type="ARBA" id="ARBA00004613"/>
    </source>
</evidence>
<comment type="subcellular location">
    <subcellularLocation>
        <location evidence="1">Endomembrane system</location>
        <topology evidence="1">Peripheral membrane protein</topology>
    </subcellularLocation>
    <subcellularLocation>
        <location evidence="2">Secreted</location>
    </subcellularLocation>
</comment>
<evidence type="ECO:0000256" key="1">
    <source>
        <dbReference type="ARBA" id="ARBA00004184"/>
    </source>
</evidence>
<dbReference type="CDD" id="cd00057">
    <property type="entry name" value="FA58C"/>
    <property type="match status" value="1"/>
</dbReference>
<sequence length="301" mass="34590">MMNWFVIVFAASFATPSMQEIIPVQGSKTYSLTFWQAFQKCFDMGAALASPQELEEAVAAGHSHCSCGWLNDHTARFPMSEAVPSCGGRKGVHQCTWSKKYNAFCFMGDPLGNCSKPLGMENGAIGDRQLTSSSAYHTFWTDRWEPRLARLNKEGVVNAWMPHHDGRNQYIEVDLGRAMAVTGIITQGVRRYLRNQYVTQYKLKFSKAGDFWLYYGDSDNMEKIFEGNTDNNGRVRNMLQRPILARFLRIYPYHWQRHISLRFELLGCELSTYDQAVQRQRETEVMAMDEGFVEREPPEMN</sequence>
<proteinExistence type="predicted"/>
<evidence type="ECO:0000313" key="11">
    <source>
        <dbReference type="Proteomes" id="UP001642483"/>
    </source>
</evidence>
<keyword evidence="4" id="KW-0130">Cell adhesion</keyword>
<dbReference type="Pfam" id="PF00193">
    <property type="entry name" value="Xlink"/>
    <property type="match status" value="1"/>
</dbReference>
<evidence type="ECO:0000256" key="4">
    <source>
        <dbReference type="ARBA" id="ARBA00022889"/>
    </source>
</evidence>
<dbReference type="InterPro" id="IPR050633">
    <property type="entry name" value="Neuropilin_MCO_CoagFactor"/>
</dbReference>
<dbReference type="Gene3D" id="3.10.100.10">
    <property type="entry name" value="Mannose-Binding Protein A, subunit A"/>
    <property type="match status" value="1"/>
</dbReference>
<evidence type="ECO:0000259" key="9">
    <source>
        <dbReference type="PROSITE" id="PS50963"/>
    </source>
</evidence>
<evidence type="ECO:0000256" key="7">
    <source>
        <dbReference type="SAM" id="SignalP"/>
    </source>
</evidence>
<evidence type="ECO:0000256" key="6">
    <source>
        <dbReference type="ARBA" id="ARBA00023157"/>
    </source>
</evidence>
<name>A0ABP0GD55_CLALP</name>
<dbReference type="EMBL" id="CAWYQH010000108">
    <property type="protein sequence ID" value="CAK8688759.1"/>
    <property type="molecule type" value="Genomic_DNA"/>
</dbReference>
<dbReference type="PANTHER" id="PTHR46806:SF5">
    <property type="entry name" value="F5_8 TYPE C DOMAIN-CONTAINING PROTEIN"/>
    <property type="match status" value="1"/>
</dbReference>
<dbReference type="SMART" id="SM00231">
    <property type="entry name" value="FA58C"/>
    <property type="match status" value="1"/>
</dbReference>
<protein>
    <submittedName>
        <fullName evidence="10">Uncharacterized protein</fullName>
    </submittedName>
</protein>
<evidence type="ECO:0000256" key="5">
    <source>
        <dbReference type="ARBA" id="ARBA00023136"/>
    </source>
</evidence>
<feature type="domain" description="F5/8 type C" evidence="8">
    <location>
        <begin position="114"/>
        <end position="268"/>
    </location>
</feature>